<evidence type="ECO:0000256" key="1">
    <source>
        <dbReference type="SAM" id="MobiDB-lite"/>
    </source>
</evidence>
<reference evidence="2" key="2">
    <citation type="submission" date="2014-03" db="EMBL/GenBank/DDBJ databases">
        <authorList>
            <person name="Genoscope - CEA"/>
        </authorList>
    </citation>
    <scope>NUCLEOTIDE SEQUENCE</scope>
</reference>
<dbReference type="PaxDb" id="8022-A0A060VPF1"/>
<protein>
    <submittedName>
        <fullName evidence="2">Uncharacterized protein</fullName>
    </submittedName>
</protein>
<name>A0A060VPF1_ONCMY</name>
<dbReference type="InterPro" id="IPR037197">
    <property type="entry name" value="WWE_dom_sf"/>
</dbReference>
<organism evidence="2 3">
    <name type="scientific">Oncorhynchus mykiss</name>
    <name type="common">Rainbow trout</name>
    <name type="synonym">Salmo gairdneri</name>
    <dbReference type="NCBI Taxonomy" id="8022"/>
    <lineage>
        <taxon>Eukaryota</taxon>
        <taxon>Metazoa</taxon>
        <taxon>Chordata</taxon>
        <taxon>Craniata</taxon>
        <taxon>Vertebrata</taxon>
        <taxon>Euteleostomi</taxon>
        <taxon>Actinopterygii</taxon>
        <taxon>Neopterygii</taxon>
        <taxon>Teleostei</taxon>
        <taxon>Protacanthopterygii</taxon>
        <taxon>Salmoniformes</taxon>
        <taxon>Salmonidae</taxon>
        <taxon>Salmoninae</taxon>
        <taxon>Oncorhynchus</taxon>
    </lineage>
</organism>
<reference evidence="2" key="1">
    <citation type="journal article" date="2014" name="Nat. Commun.">
        <title>The rainbow trout genome provides novel insights into evolution after whole-genome duplication in vertebrates.</title>
        <authorList>
            <person name="Berthelot C."/>
            <person name="Brunet F."/>
            <person name="Chalopin D."/>
            <person name="Juanchich A."/>
            <person name="Bernard M."/>
            <person name="Noel B."/>
            <person name="Bento P."/>
            <person name="Da Silva C."/>
            <person name="Labadie K."/>
            <person name="Alberti A."/>
            <person name="Aury J.M."/>
            <person name="Louis A."/>
            <person name="Dehais P."/>
            <person name="Bardou P."/>
            <person name="Montfort J."/>
            <person name="Klopp C."/>
            <person name="Cabau C."/>
            <person name="Gaspin C."/>
            <person name="Thorgaard G.H."/>
            <person name="Boussaha M."/>
            <person name="Quillet E."/>
            <person name="Guyomard R."/>
            <person name="Galiana D."/>
            <person name="Bobe J."/>
            <person name="Volff J.N."/>
            <person name="Genet C."/>
            <person name="Wincker P."/>
            <person name="Jaillon O."/>
            <person name="Roest Crollius H."/>
            <person name="Guiguen Y."/>
        </authorList>
    </citation>
    <scope>NUCLEOTIDE SEQUENCE [LARGE SCALE GENOMIC DNA]</scope>
</reference>
<dbReference type="UniPathway" id="UPA00143"/>
<accession>A0A060VPF1</accession>
<sequence>MVQYRRNEHGRRRRMKRDMVDIPKKGVAGLRLDPDPAPPVVAMAAVLVTTATVERSSSADGEDVTGRSQAGRSGVLIPAPPVRPPTVQGAHPATPAFISLEDSLSQLLISQPEGEEEEDEEEVASSMSQAYESASGSSEDEDGVRRRTRYRLLQRWLREVQPDRLPPGGGSSSGGLTVRSRSPDGQCSVTEV</sequence>
<dbReference type="AlphaFoldDB" id="A0A060VPF1"/>
<dbReference type="Proteomes" id="UP000193380">
    <property type="component" value="Unassembled WGS sequence"/>
</dbReference>
<dbReference type="EMBL" id="FR904269">
    <property type="protein sequence ID" value="CDQ56803.1"/>
    <property type="molecule type" value="Genomic_DNA"/>
</dbReference>
<proteinExistence type="predicted"/>
<dbReference type="STRING" id="8022.A0A060VPF1"/>
<evidence type="ECO:0000313" key="3">
    <source>
        <dbReference type="Proteomes" id="UP000193380"/>
    </source>
</evidence>
<dbReference type="Gene3D" id="3.30.720.50">
    <property type="match status" value="1"/>
</dbReference>
<feature type="compositionally biased region" description="Polar residues" evidence="1">
    <location>
        <begin position="179"/>
        <end position="192"/>
    </location>
</feature>
<evidence type="ECO:0000313" key="2">
    <source>
        <dbReference type="EMBL" id="CDQ56803.1"/>
    </source>
</evidence>
<feature type="compositionally biased region" description="Acidic residues" evidence="1">
    <location>
        <begin position="113"/>
        <end position="123"/>
    </location>
</feature>
<gene>
    <name evidence="2" type="ORF">GSONMT00065683001</name>
</gene>
<dbReference type="GO" id="GO:0016567">
    <property type="term" value="P:protein ubiquitination"/>
    <property type="evidence" value="ECO:0007669"/>
    <property type="project" value="UniProtKB-UniPathway"/>
</dbReference>
<feature type="region of interest" description="Disordered" evidence="1">
    <location>
        <begin position="1"/>
        <end position="22"/>
    </location>
</feature>
<feature type="region of interest" description="Disordered" evidence="1">
    <location>
        <begin position="52"/>
        <end position="192"/>
    </location>
</feature>